<accession>A0A4Y9ZFC0</accession>
<dbReference type="EMBL" id="SFCI01003042">
    <property type="protein sequence ID" value="TFY73292.1"/>
    <property type="molecule type" value="Genomic_DNA"/>
</dbReference>
<feature type="non-terminal residue" evidence="1">
    <location>
        <position position="49"/>
    </location>
</feature>
<evidence type="ECO:0000313" key="1">
    <source>
        <dbReference type="EMBL" id="TFY73292.1"/>
    </source>
</evidence>
<gene>
    <name evidence="1" type="ORF">EWM64_g10720</name>
</gene>
<sequence length="49" mass="5059">MGKGYSAAIASNPYIVGSFACIGGGLFGLDISSMSGVLNNNAYMDYFGR</sequence>
<proteinExistence type="predicted"/>
<dbReference type="Proteomes" id="UP000298061">
    <property type="component" value="Unassembled WGS sequence"/>
</dbReference>
<keyword evidence="2" id="KW-1185">Reference proteome</keyword>
<reference evidence="1 2" key="1">
    <citation type="submission" date="2019-02" db="EMBL/GenBank/DDBJ databases">
        <title>Genome sequencing of the rare red list fungi Hericium alpestre (H. flagellum).</title>
        <authorList>
            <person name="Buettner E."/>
            <person name="Kellner H."/>
        </authorList>
    </citation>
    <scope>NUCLEOTIDE SEQUENCE [LARGE SCALE GENOMIC DNA]</scope>
    <source>
        <strain evidence="1 2">DSM 108284</strain>
    </source>
</reference>
<protein>
    <recommendedName>
        <fullName evidence="3">Major facilitator superfamily (MFS) profile domain-containing protein</fullName>
    </recommendedName>
</protein>
<evidence type="ECO:0000313" key="2">
    <source>
        <dbReference type="Proteomes" id="UP000298061"/>
    </source>
</evidence>
<evidence type="ECO:0008006" key="3">
    <source>
        <dbReference type="Google" id="ProtNLM"/>
    </source>
</evidence>
<organism evidence="1 2">
    <name type="scientific">Hericium alpestre</name>
    <dbReference type="NCBI Taxonomy" id="135208"/>
    <lineage>
        <taxon>Eukaryota</taxon>
        <taxon>Fungi</taxon>
        <taxon>Dikarya</taxon>
        <taxon>Basidiomycota</taxon>
        <taxon>Agaricomycotina</taxon>
        <taxon>Agaricomycetes</taxon>
        <taxon>Russulales</taxon>
        <taxon>Hericiaceae</taxon>
        <taxon>Hericium</taxon>
    </lineage>
</organism>
<dbReference type="PROSITE" id="PS51257">
    <property type="entry name" value="PROKAR_LIPOPROTEIN"/>
    <property type="match status" value="1"/>
</dbReference>
<dbReference type="OrthoDB" id="4142200at2759"/>
<name>A0A4Y9ZFC0_9AGAM</name>
<dbReference type="STRING" id="135208.A0A4Y9ZFC0"/>
<comment type="caution">
    <text evidence="1">The sequence shown here is derived from an EMBL/GenBank/DDBJ whole genome shotgun (WGS) entry which is preliminary data.</text>
</comment>
<dbReference type="AlphaFoldDB" id="A0A4Y9ZFC0"/>